<comment type="subcellular location">
    <subcellularLocation>
        <location evidence="1 8">Endoplasmic reticulum membrane</location>
        <topology evidence="1 8">Multi-pass membrane protein</topology>
    </subcellularLocation>
</comment>
<keyword evidence="11" id="KW-1185">Reference proteome</keyword>
<evidence type="ECO:0000256" key="8">
    <source>
        <dbReference type="RuleBase" id="RU363132"/>
    </source>
</evidence>
<feature type="transmembrane region" description="Helical" evidence="8">
    <location>
        <begin position="283"/>
        <end position="302"/>
    </location>
</feature>
<feature type="transmembrane region" description="Helical" evidence="8">
    <location>
        <begin position="462"/>
        <end position="480"/>
    </location>
</feature>
<evidence type="ECO:0000256" key="7">
    <source>
        <dbReference type="ARBA" id="ARBA00023136"/>
    </source>
</evidence>
<evidence type="ECO:0000256" key="6">
    <source>
        <dbReference type="ARBA" id="ARBA00023002"/>
    </source>
</evidence>
<dbReference type="InterPro" id="IPR036291">
    <property type="entry name" value="NAD(P)-bd_dom_sf"/>
</dbReference>
<evidence type="ECO:0000256" key="1">
    <source>
        <dbReference type="ARBA" id="ARBA00004477"/>
    </source>
</evidence>
<keyword evidence="7 8" id="KW-0472">Membrane</keyword>
<dbReference type="PANTHER" id="PTHR10366">
    <property type="entry name" value="NAD DEPENDENT EPIMERASE/DEHYDRATASE"/>
    <property type="match status" value="1"/>
</dbReference>
<accession>A0AAD1ZNK1</accession>
<dbReference type="PROSITE" id="PS50845">
    <property type="entry name" value="RETICULON"/>
    <property type="match status" value="1"/>
</dbReference>
<dbReference type="Proteomes" id="UP000834106">
    <property type="component" value="Chromosome 11"/>
</dbReference>
<proteinExistence type="predicted"/>
<keyword evidence="3 8" id="KW-0256">Endoplasmic reticulum</keyword>
<evidence type="ECO:0000256" key="3">
    <source>
        <dbReference type="ARBA" id="ARBA00022824"/>
    </source>
</evidence>
<evidence type="ECO:0000313" key="10">
    <source>
        <dbReference type="EMBL" id="CAI9771141.1"/>
    </source>
</evidence>
<dbReference type="EMBL" id="OU503046">
    <property type="protein sequence ID" value="CAI9771141.1"/>
    <property type="molecule type" value="Genomic_DNA"/>
</dbReference>
<dbReference type="AlphaFoldDB" id="A0AAD1ZNK1"/>
<dbReference type="Gene3D" id="3.40.50.720">
    <property type="entry name" value="NAD(P)-binding Rossmann-like Domain"/>
    <property type="match status" value="1"/>
</dbReference>
<evidence type="ECO:0000256" key="5">
    <source>
        <dbReference type="ARBA" id="ARBA00022989"/>
    </source>
</evidence>
<keyword evidence="4" id="KW-0521">NADP</keyword>
<feature type="transmembrane region" description="Helical" evidence="8">
    <location>
        <begin position="500"/>
        <end position="524"/>
    </location>
</feature>
<dbReference type="GO" id="GO:0005789">
    <property type="term" value="C:endoplasmic reticulum membrane"/>
    <property type="evidence" value="ECO:0007669"/>
    <property type="project" value="UniProtKB-SubCell"/>
</dbReference>
<feature type="domain" description="Reticulon" evidence="9">
    <location>
        <begin position="380"/>
        <end position="573"/>
    </location>
</feature>
<evidence type="ECO:0000259" key="9">
    <source>
        <dbReference type="PROSITE" id="PS50845"/>
    </source>
</evidence>
<keyword evidence="5 8" id="KW-1133">Transmembrane helix</keyword>
<dbReference type="SUPFAM" id="SSF51735">
    <property type="entry name" value="NAD(P)-binding Rossmann-fold domains"/>
    <property type="match status" value="1"/>
</dbReference>
<organism evidence="10 11">
    <name type="scientific">Fraxinus pennsylvanica</name>
    <dbReference type="NCBI Taxonomy" id="56036"/>
    <lineage>
        <taxon>Eukaryota</taxon>
        <taxon>Viridiplantae</taxon>
        <taxon>Streptophyta</taxon>
        <taxon>Embryophyta</taxon>
        <taxon>Tracheophyta</taxon>
        <taxon>Spermatophyta</taxon>
        <taxon>Magnoliopsida</taxon>
        <taxon>eudicotyledons</taxon>
        <taxon>Gunneridae</taxon>
        <taxon>Pentapetalae</taxon>
        <taxon>asterids</taxon>
        <taxon>lamiids</taxon>
        <taxon>Lamiales</taxon>
        <taxon>Oleaceae</taxon>
        <taxon>Oleeae</taxon>
        <taxon>Fraxinus</taxon>
    </lineage>
</organism>
<dbReference type="PANTHER" id="PTHR10366:SF639">
    <property type="entry name" value="3BETA-HYDROXYSTEROID-DEHYDROGENASE_DECARBOXYLASE ISOFORM 3"/>
    <property type="match status" value="1"/>
</dbReference>
<feature type="transmembrane region" description="Helical" evidence="8">
    <location>
        <begin position="420"/>
        <end position="441"/>
    </location>
</feature>
<evidence type="ECO:0000313" key="11">
    <source>
        <dbReference type="Proteomes" id="UP000834106"/>
    </source>
</evidence>
<gene>
    <name evidence="10" type="ORF">FPE_LOCUS18571</name>
</gene>
<evidence type="ECO:0000256" key="2">
    <source>
        <dbReference type="ARBA" id="ARBA00022692"/>
    </source>
</evidence>
<feature type="transmembrane region" description="Helical" evidence="8">
    <location>
        <begin position="393"/>
        <end position="414"/>
    </location>
</feature>
<evidence type="ECO:0000256" key="4">
    <source>
        <dbReference type="ARBA" id="ARBA00022857"/>
    </source>
</evidence>
<dbReference type="Pfam" id="PF02453">
    <property type="entry name" value="Reticulon"/>
    <property type="match status" value="1"/>
</dbReference>
<dbReference type="InterPro" id="IPR050425">
    <property type="entry name" value="NAD(P)_dehydrat-like"/>
</dbReference>
<keyword evidence="2 8" id="KW-0812">Transmembrane</keyword>
<dbReference type="GO" id="GO:0016616">
    <property type="term" value="F:oxidoreductase activity, acting on the CH-OH group of donors, NAD or NADP as acceptor"/>
    <property type="evidence" value="ECO:0007669"/>
    <property type="project" value="InterPro"/>
</dbReference>
<protein>
    <recommendedName>
        <fullName evidence="8">Reticulon-like protein</fullName>
    </recommendedName>
</protein>
<dbReference type="Pfam" id="PF01073">
    <property type="entry name" value="3Beta_HSD"/>
    <property type="match status" value="1"/>
</dbReference>
<sequence length="573" mass="64443">MATENGGSNSEVLETCLVLGGRGFIGRVLVERLLKLGNWIVRVADYNQSPQLEPSELLLSEAFSSARASYFHVDVRDKPQIIKAMEGVSVVFYTESMVSFPRDFFSCYIIVVQGAKNVLKACRECKVKHLIYNSSADVVFDSSRDLCNVEESLPYPNHFENMVTDLKSQAEAMVLFANKVDGLLTCALRPSNVFGPRDNQLMPSLISMANSSWAKFIIGSCENMSDFTYVDNVAHAHICAEESLSSQMVSTSGKVFFITNLEPMKVRDLVPLILESFGYQRPIFNLPAWMIHYLFLFVKLTLMKLNFGKIERCMWVYDVAKLVSRTRTFNCSAAVTHLGYSPVVSLEEGAAALTVDSPLRRYNDPDEQSKVDKLLGSGKVADILLWRDEKTTFICFLLLTLLYYWFFLSGRTFITSAAKLLMMITVSLCGYCMLPANICGFTIPRVSSTCFQVSKVDMRNSFLAMTCMWNELSLVTRLLAHGEDWCTFLKVSSFFYFSKLIVPHFLTMAIGIALVIAFTSFFVYEQYEEEIDGMAKVVINRLRKAMISSARNLPVPLTSVLPDCGPLKEKKSS</sequence>
<dbReference type="InterPro" id="IPR002225">
    <property type="entry name" value="3Beta_OHSteriod_DH/Estase"/>
</dbReference>
<keyword evidence="6" id="KW-0560">Oxidoreductase</keyword>
<reference evidence="10" key="1">
    <citation type="submission" date="2023-05" db="EMBL/GenBank/DDBJ databases">
        <authorList>
            <person name="Huff M."/>
        </authorList>
    </citation>
    <scope>NUCLEOTIDE SEQUENCE</scope>
</reference>
<comment type="caution">
    <text evidence="8">Lacks conserved residue(s) required for the propagation of feature annotation.</text>
</comment>
<dbReference type="InterPro" id="IPR003388">
    <property type="entry name" value="Reticulon"/>
</dbReference>
<dbReference type="GO" id="GO:0006694">
    <property type="term" value="P:steroid biosynthetic process"/>
    <property type="evidence" value="ECO:0007669"/>
    <property type="project" value="InterPro"/>
</dbReference>
<name>A0AAD1ZNK1_9LAMI</name>